<comment type="function">
    <text evidence="7">Functions as a peptidoglycan terminase that cleaves nascent peptidoglycan strands endolytically to terminate their elongation.</text>
</comment>
<dbReference type="GO" id="GO:0009252">
    <property type="term" value="P:peptidoglycan biosynthetic process"/>
    <property type="evidence" value="ECO:0007669"/>
    <property type="project" value="UniProtKB-UniRule"/>
</dbReference>
<dbReference type="EMBL" id="QFRA01000011">
    <property type="protein sequence ID" value="PZR04887.1"/>
    <property type="molecule type" value="Genomic_DNA"/>
</dbReference>
<evidence type="ECO:0000313" key="9">
    <source>
        <dbReference type="Proteomes" id="UP000249432"/>
    </source>
</evidence>
<gene>
    <name evidence="7 8" type="primary">mltG</name>
    <name evidence="8" type="ORF">DI525_05645</name>
</gene>
<sequence>MPSSQTRRRRHRAGHKQNAIAVTVALAVLLAGVITYVVYNNVAGDKGDFSGNGNSTSALVRVDEGDTISSLSSTLVNKKIVSSRRSLMNAAKNKGGAVNLQQGYYILHQKMSSQAAIDALMSDEARRGVVDIPTGATLHDVHVVGGQTRAGIFSLVAKQACISKDSDCVSASDLEKAVANSSLEELGIPSWASKAVSARGNDPKRLEGLIHPGVHIFDPTALPATILKTLVTEGAKTYEGTGLSSAAQTVGLSEYHLLTAASLVEREAPQQDFAKVARVIKNRLDKPMKLEFDSTVNYGLDEQEVATTNQDRSKKTPWNTYAVEGLPVTPIASPSLSAVHAMEKPADGDWLYFVTIDKNGTTVFSHDFSDHEAAIKKAQESGMLDSAR</sequence>
<feature type="transmembrane region" description="Helical" evidence="7">
    <location>
        <begin position="20"/>
        <end position="39"/>
    </location>
</feature>
<evidence type="ECO:0000256" key="6">
    <source>
        <dbReference type="ARBA" id="ARBA00023316"/>
    </source>
</evidence>
<keyword evidence="5 7" id="KW-0456">Lyase</keyword>
<dbReference type="GO" id="GO:0005886">
    <property type="term" value="C:plasma membrane"/>
    <property type="evidence" value="ECO:0007669"/>
    <property type="project" value="UniProtKB-SubCell"/>
</dbReference>
<proteinExistence type="inferred from homology"/>
<dbReference type="Proteomes" id="UP000249432">
    <property type="component" value="Unassembled WGS sequence"/>
</dbReference>
<dbReference type="PANTHER" id="PTHR30518">
    <property type="entry name" value="ENDOLYTIC MUREIN TRANSGLYCOSYLASE"/>
    <property type="match status" value="1"/>
</dbReference>
<evidence type="ECO:0000313" key="8">
    <source>
        <dbReference type="EMBL" id="PZR04887.1"/>
    </source>
</evidence>
<dbReference type="EC" id="4.2.2.29" evidence="7"/>
<dbReference type="RefSeq" id="WP_303734790.1">
    <property type="nucleotide sequence ID" value="NZ_CAKZHK010000009.1"/>
</dbReference>
<dbReference type="HAMAP" id="MF_02065">
    <property type="entry name" value="MltG"/>
    <property type="match status" value="1"/>
</dbReference>
<accession>A0A2W5STC5</accession>
<dbReference type="GO" id="GO:0008932">
    <property type="term" value="F:lytic endotransglycosylase activity"/>
    <property type="evidence" value="ECO:0007669"/>
    <property type="project" value="UniProtKB-UniRule"/>
</dbReference>
<evidence type="ECO:0000256" key="2">
    <source>
        <dbReference type="ARBA" id="ARBA00022692"/>
    </source>
</evidence>
<dbReference type="PANTHER" id="PTHR30518:SF2">
    <property type="entry name" value="ENDOLYTIC MUREIN TRANSGLYCOSYLASE"/>
    <property type="match status" value="1"/>
</dbReference>
<protein>
    <recommendedName>
        <fullName evidence="7">Endolytic murein transglycosylase</fullName>
        <ecNumber evidence="7">4.2.2.29</ecNumber>
    </recommendedName>
    <alternativeName>
        <fullName evidence="7">Peptidoglycan lytic transglycosylase</fullName>
    </alternativeName>
    <alternativeName>
        <fullName evidence="7">Peptidoglycan polymerization terminase</fullName>
    </alternativeName>
</protein>
<keyword evidence="1 7" id="KW-1003">Cell membrane</keyword>
<reference evidence="8 9" key="1">
    <citation type="submission" date="2017-08" db="EMBL/GenBank/DDBJ databases">
        <title>Infants hospitalized years apart are colonized by the same room-sourced microbial strains.</title>
        <authorList>
            <person name="Brooks B."/>
            <person name="Olm M.R."/>
            <person name="Firek B.A."/>
            <person name="Baker R."/>
            <person name="Thomas B.C."/>
            <person name="Morowitz M.J."/>
            <person name="Banfield J.F."/>
        </authorList>
    </citation>
    <scope>NUCLEOTIDE SEQUENCE [LARGE SCALE GENOMIC DNA]</scope>
    <source>
        <strain evidence="8">S2_003_000_R1_3</strain>
    </source>
</reference>
<dbReference type="InterPro" id="IPR003770">
    <property type="entry name" value="MLTG-like"/>
</dbReference>
<comment type="similarity">
    <text evidence="7">Belongs to the transglycosylase MltG family.</text>
</comment>
<feature type="site" description="Important for catalytic activity" evidence="7">
    <location>
        <position position="267"/>
    </location>
</feature>
<comment type="caution">
    <text evidence="8">The sequence shown here is derived from an EMBL/GenBank/DDBJ whole genome shotgun (WGS) entry which is preliminary data.</text>
</comment>
<organism evidence="8 9">
    <name type="scientific">Corynebacterium kroppenstedtii</name>
    <dbReference type="NCBI Taxonomy" id="161879"/>
    <lineage>
        <taxon>Bacteria</taxon>
        <taxon>Bacillati</taxon>
        <taxon>Actinomycetota</taxon>
        <taxon>Actinomycetes</taxon>
        <taxon>Mycobacteriales</taxon>
        <taxon>Corynebacteriaceae</taxon>
        <taxon>Corynebacterium</taxon>
    </lineage>
</organism>
<keyword evidence="6 7" id="KW-0961">Cell wall biogenesis/degradation</keyword>
<dbReference type="Pfam" id="PF02618">
    <property type="entry name" value="YceG"/>
    <property type="match status" value="1"/>
</dbReference>
<comment type="catalytic activity">
    <reaction evidence="7">
        <text>a peptidoglycan chain = a peptidoglycan chain with N-acetyl-1,6-anhydromuramyl-[peptide] at the reducing end + a peptidoglycan chain with N-acetylglucosamine at the non-reducing end.</text>
        <dbReference type="EC" id="4.2.2.29"/>
    </reaction>
</comment>
<evidence type="ECO:0000256" key="5">
    <source>
        <dbReference type="ARBA" id="ARBA00023239"/>
    </source>
</evidence>
<evidence type="ECO:0000256" key="3">
    <source>
        <dbReference type="ARBA" id="ARBA00022989"/>
    </source>
</evidence>
<dbReference type="Gene3D" id="3.30.1490.480">
    <property type="entry name" value="Endolytic murein transglycosylase"/>
    <property type="match status" value="1"/>
</dbReference>
<evidence type="ECO:0000256" key="7">
    <source>
        <dbReference type="HAMAP-Rule" id="MF_02065"/>
    </source>
</evidence>
<dbReference type="NCBIfam" id="TIGR00247">
    <property type="entry name" value="endolytic transglycosylase MltG"/>
    <property type="match status" value="1"/>
</dbReference>
<keyword evidence="3 7" id="KW-1133">Transmembrane helix</keyword>
<comment type="subcellular location">
    <subcellularLocation>
        <location evidence="7">Cell membrane</location>
        <topology evidence="7">Single-pass membrane protein</topology>
    </subcellularLocation>
</comment>
<evidence type="ECO:0000256" key="4">
    <source>
        <dbReference type="ARBA" id="ARBA00023136"/>
    </source>
</evidence>
<evidence type="ECO:0000256" key="1">
    <source>
        <dbReference type="ARBA" id="ARBA00022475"/>
    </source>
</evidence>
<dbReference type="AlphaFoldDB" id="A0A2W5STC5"/>
<dbReference type="GO" id="GO:0071555">
    <property type="term" value="P:cell wall organization"/>
    <property type="evidence" value="ECO:0007669"/>
    <property type="project" value="UniProtKB-KW"/>
</dbReference>
<keyword evidence="4 7" id="KW-0472">Membrane</keyword>
<name>A0A2W5STC5_9CORY</name>
<keyword evidence="2 7" id="KW-0812">Transmembrane</keyword>